<dbReference type="InterPro" id="IPR001901">
    <property type="entry name" value="Translocase_SecE/Sec61-g"/>
</dbReference>
<evidence type="ECO:0000313" key="11">
    <source>
        <dbReference type="Proteomes" id="UP000553963"/>
    </source>
</evidence>
<dbReference type="PANTHER" id="PTHR33910">
    <property type="entry name" value="PROTEIN TRANSLOCASE SUBUNIT SECE"/>
    <property type="match status" value="1"/>
</dbReference>
<dbReference type="RefSeq" id="WP_183397577.1">
    <property type="nucleotide sequence ID" value="NZ_JACIDS010000001.1"/>
</dbReference>
<evidence type="ECO:0000256" key="5">
    <source>
        <dbReference type="ARBA" id="ARBA00022927"/>
    </source>
</evidence>
<comment type="subunit">
    <text evidence="9">Component of the Sec protein translocase complex. Heterotrimer consisting of SecY, SecE and SecG subunits. The heterotrimers can form oligomers, although 1 heterotrimer is thought to be able to translocate proteins. Interacts with the ribosome. Interacts with SecDF, and other proteins may be involved. Interacts with SecA.</text>
</comment>
<comment type="similarity">
    <text evidence="9">Belongs to the SecE/SEC61-gamma family.</text>
</comment>
<keyword evidence="3 9" id="KW-1003">Cell membrane</keyword>
<dbReference type="GO" id="GO:0008320">
    <property type="term" value="F:protein transmembrane transporter activity"/>
    <property type="evidence" value="ECO:0007669"/>
    <property type="project" value="UniProtKB-UniRule"/>
</dbReference>
<keyword evidence="2 9" id="KW-0813">Transport</keyword>
<dbReference type="InterPro" id="IPR005807">
    <property type="entry name" value="SecE_bac"/>
</dbReference>
<dbReference type="GO" id="GO:0006605">
    <property type="term" value="P:protein targeting"/>
    <property type="evidence" value="ECO:0007669"/>
    <property type="project" value="UniProtKB-UniRule"/>
</dbReference>
<sequence length="66" mass="7299">MATKTNPFTFFQQVRSEVSKVVWPSRREAVITTAMVFVMAIAASIFFTVADFGLSWGVQLLLGLGK</sequence>
<evidence type="ECO:0000256" key="9">
    <source>
        <dbReference type="HAMAP-Rule" id="MF_00422"/>
    </source>
</evidence>
<dbReference type="GO" id="GO:0065002">
    <property type="term" value="P:intracellular protein transmembrane transport"/>
    <property type="evidence" value="ECO:0007669"/>
    <property type="project" value="UniProtKB-UniRule"/>
</dbReference>
<protein>
    <recommendedName>
        <fullName evidence="9">Protein translocase subunit SecE</fullName>
    </recommendedName>
</protein>
<comment type="function">
    <text evidence="9">Essential subunit of the Sec protein translocation channel SecYEG. Clamps together the 2 halves of SecY. May contact the channel plug during translocation.</text>
</comment>
<evidence type="ECO:0000256" key="4">
    <source>
        <dbReference type="ARBA" id="ARBA00022692"/>
    </source>
</evidence>
<dbReference type="GO" id="GO:0005886">
    <property type="term" value="C:plasma membrane"/>
    <property type="evidence" value="ECO:0007669"/>
    <property type="project" value="UniProtKB-SubCell"/>
</dbReference>
<dbReference type="GO" id="GO:0009306">
    <property type="term" value="P:protein secretion"/>
    <property type="evidence" value="ECO:0007669"/>
    <property type="project" value="UniProtKB-UniRule"/>
</dbReference>
<dbReference type="HAMAP" id="MF_00422">
    <property type="entry name" value="SecE"/>
    <property type="match status" value="1"/>
</dbReference>
<dbReference type="Gene3D" id="1.20.5.1030">
    <property type="entry name" value="Preprotein translocase secy subunit"/>
    <property type="match status" value="1"/>
</dbReference>
<keyword evidence="7 9" id="KW-0811">Translocation</keyword>
<dbReference type="EMBL" id="JACIDS010000001">
    <property type="protein sequence ID" value="MBB3929970.1"/>
    <property type="molecule type" value="Genomic_DNA"/>
</dbReference>
<dbReference type="AlphaFoldDB" id="A0A840AIG5"/>
<proteinExistence type="inferred from homology"/>
<comment type="caution">
    <text evidence="10">The sequence shown here is derived from an EMBL/GenBank/DDBJ whole genome shotgun (WGS) entry which is preliminary data.</text>
</comment>
<evidence type="ECO:0000256" key="7">
    <source>
        <dbReference type="ARBA" id="ARBA00023010"/>
    </source>
</evidence>
<dbReference type="PANTHER" id="PTHR33910:SF1">
    <property type="entry name" value="PROTEIN TRANSLOCASE SUBUNIT SECE"/>
    <property type="match status" value="1"/>
</dbReference>
<dbReference type="NCBIfam" id="TIGR00964">
    <property type="entry name" value="secE_bact"/>
    <property type="match status" value="1"/>
</dbReference>
<evidence type="ECO:0000256" key="6">
    <source>
        <dbReference type="ARBA" id="ARBA00022989"/>
    </source>
</evidence>
<comment type="subcellular location">
    <subcellularLocation>
        <location evidence="9">Cell membrane</location>
        <topology evidence="9">Single-pass membrane protein</topology>
    </subcellularLocation>
    <subcellularLocation>
        <location evidence="1">Membrane</location>
    </subcellularLocation>
</comment>
<reference evidence="10 11" key="1">
    <citation type="submission" date="2020-08" db="EMBL/GenBank/DDBJ databases">
        <title>Genomic Encyclopedia of Type Strains, Phase IV (KMG-IV): sequencing the most valuable type-strain genomes for metagenomic binning, comparative biology and taxonomic classification.</title>
        <authorList>
            <person name="Goeker M."/>
        </authorList>
    </citation>
    <scope>NUCLEOTIDE SEQUENCE [LARGE SCALE GENOMIC DNA]</scope>
    <source>
        <strain evidence="10 11">DSM 25966</strain>
    </source>
</reference>
<feature type="transmembrane region" description="Helical" evidence="9">
    <location>
        <begin position="29"/>
        <end position="50"/>
    </location>
</feature>
<keyword evidence="11" id="KW-1185">Reference proteome</keyword>
<evidence type="ECO:0000313" key="10">
    <source>
        <dbReference type="EMBL" id="MBB3929970.1"/>
    </source>
</evidence>
<name>A0A840AIG5_9HYPH</name>
<dbReference type="Pfam" id="PF00584">
    <property type="entry name" value="SecE"/>
    <property type="match status" value="1"/>
</dbReference>
<gene>
    <name evidence="9" type="primary">secE</name>
    <name evidence="10" type="ORF">GGR25_000989</name>
</gene>
<keyword evidence="4 9" id="KW-0812">Transmembrane</keyword>
<dbReference type="InterPro" id="IPR038379">
    <property type="entry name" value="SecE_sf"/>
</dbReference>
<dbReference type="Proteomes" id="UP000553963">
    <property type="component" value="Unassembled WGS sequence"/>
</dbReference>
<evidence type="ECO:0000256" key="2">
    <source>
        <dbReference type="ARBA" id="ARBA00022448"/>
    </source>
</evidence>
<evidence type="ECO:0000256" key="3">
    <source>
        <dbReference type="ARBA" id="ARBA00022475"/>
    </source>
</evidence>
<evidence type="ECO:0000256" key="1">
    <source>
        <dbReference type="ARBA" id="ARBA00004370"/>
    </source>
</evidence>
<keyword evidence="8 9" id="KW-0472">Membrane</keyword>
<keyword evidence="5 9" id="KW-0653">Protein transport</keyword>
<evidence type="ECO:0000256" key="8">
    <source>
        <dbReference type="ARBA" id="ARBA00023136"/>
    </source>
</evidence>
<accession>A0A840AIG5</accession>
<dbReference type="GO" id="GO:0043952">
    <property type="term" value="P:protein transport by the Sec complex"/>
    <property type="evidence" value="ECO:0007669"/>
    <property type="project" value="UniProtKB-UniRule"/>
</dbReference>
<organism evidence="10 11">
    <name type="scientific">Kaistia hirudinis</name>
    <dbReference type="NCBI Taxonomy" id="1293440"/>
    <lineage>
        <taxon>Bacteria</taxon>
        <taxon>Pseudomonadati</taxon>
        <taxon>Pseudomonadota</taxon>
        <taxon>Alphaproteobacteria</taxon>
        <taxon>Hyphomicrobiales</taxon>
        <taxon>Kaistiaceae</taxon>
        <taxon>Kaistia</taxon>
    </lineage>
</organism>
<keyword evidence="6 9" id="KW-1133">Transmembrane helix</keyword>